<dbReference type="STRING" id="1314674.A0A0D7B8C8"/>
<protein>
    <submittedName>
        <fullName evidence="2">Kinase-like protein</fullName>
    </submittedName>
</protein>
<dbReference type="Gene3D" id="1.10.510.10">
    <property type="entry name" value="Transferase(Phosphotransferase) domain 1"/>
    <property type="match status" value="1"/>
</dbReference>
<name>A0A0D7B8C8_9AGAR</name>
<dbReference type="InterPro" id="IPR011009">
    <property type="entry name" value="Kinase-like_dom_sf"/>
</dbReference>
<feature type="domain" description="Protein kinase" evidence="1">
    <location>
        <begin position="1"/>
        <end position="137"/>
    </location>
</feature>
<evidence type="ECO:0000259" key="1">
    <source>
        <dbReference type="PROSITE" id="PS50011"/>
    </source>
</evidence>
<dbReference type="OrthoDB" id="346907at2759"/>
<dbReference type="InterPro" id="IPR000719">
    <property type="entry name" value="Prot_kinase_dom"/>
</dbReference>
<dbReference type="GO" id="GO:0005524">
    <property type="term" value="F:ATP binding"/>
    <property type="evidence" value="ECO:0007669"/>
    <property type="project" value="InterPro"/>
</dbReference>
<dbReference type="SUPFAM" id="SSF56112">
    <property type="entry name" value="Protein kinase-like (PK-like)"/>
    <property type="match status" value="1"/>
</dbReference>
<dbReference type="GO" id="GO:0007165">
    <property type="term" value="P:signal transduction"/>
    <property type="evidence" value="ECO:0007669"/>
    <property type="project" value="TreeGrafter"/>
</dbReference>
<sequence length="141" mass="16308">MSCCISDFGLSFPTEFTLTSHRGDVPGTIRFMAPEVLSPPEDIDFKILRRKYYDTPARDVYSFGCVIAEIYTADEPFSWLNNSGQITVALCLRHFEPWRVKPASITPELWDLARRCWSTQPAERPSTGRLYSSLEILHWEW</sequence>
<evidence type="ECO:0000313" key="2">
    <source>
        <dbReference type="EMBL" id="KIY66505.1"/>
    </source>
</evidence>
<dbReference type="Pfam" id="PF00069">
    <property type="entry name" value="Pkinase"/>
    <property type="match status" value="1"/>
</dbReference>
<dbReference type="Proteomes" id="UP000054007">
    <property type="component" value="Unassembled WGS sequence"/>
</dbReference>
<dbReference type="PANTHER" id="PTHR23257">
    <property type="entry name" value="SERINE-THREONINE PROTEIN KINASE"/>
    <property type="match status" value="1"/>
</dbReference>
<keyword evidence="2" id="KW-0808">Transferase</keyword>
<reference evidence="2 3" key="1">
    <citation type="journal article" date="2015" name="Fungal Genet. Biol.">
        <title>Evolution of novel wood decay mechanisms in Agaricales revealed by the genome sequences of Fistulina hepatica and Cylindrobasidium torrendii.</title>
        <authorList>
            <person name="Floudas D."/>
            <person name="Held B.W."/>
            <person name="Riley R."/>
            <person name="Nagy L.G."/>
            <person name="Koehler G."/>
            <person name="Ransdell A.S."/>
            <person name="Younus H."/>
            <person name="Chow J."/>
            <person name="Chiniquy J."/>
            <person name="Lipzen A."/>
            <person name="Tritt A."/>
            <person name="Sun H."/>
            <person name="Haridas S."/>
            <person name="LaButti K."/>
            <person name="Ohm R.A."/>
            <person name="Kues U."/>
            <person name="Blanchette R.A."/>
            <person name="Grigoriev I.V."/>
            <person name="Minto R.E."/>
            <person name="Hibbett D.S."/>
        </authorList>
    </citation>
    <scope>NUCLEOTIDE SEQUENCE [LARGE SCALE GENOMIC DNA]</scope>
    <source>
        <strain evidence="2 3">FP15055 ss-10</strain>
    </source>
</reference>
<accession>A0A0D7B8C8</accession>
<dbReference type="EMBL" id="KN880552">
    <property type="protein sequence ID" value="KIY66505.1"/>
    <property type="molecule type" value="Genomic_DNA"/>
</dbReference>
<dbReference type="PANTHER" id="PTHR23257:SF958">
    <property type="entry name" value="SERINE_THREONINE-PROTEIN KINASE WNK4"/>
    <property type="match status" value="1"/>
</dbReference>
<dbReference type="PROSITE" id="PS50011">
    <property type="entry name" value="PROTEIN_KINASE_DOM"/>
    <property type="match status" value="1"/>
</dbReference>
<keyword evidence="2" id="KW-0418">Kinase</keyword>
<proteinExistence type="predicted"/>
<dbReference type="GO" id="GO:0005737">
    <property type="term" value="C:cytoplasm"/>
    <property type="evidence" value="ECO:0007669"/>
    <property type="project" value="TreeGrafter"/>
</dbReference>
<keyword evidence="3" id="KW-1185">Reference proteome</keyword>
<dbReference type="InterPro" id="IPR050167">
    <property type="entry name" value="Ser_Thr_protein_kinase"/>
</dbReference>
<dbReference type="AlphaFoldDB" id="A0A0D7B8C8"/>
<organism evidence="2 3">
    <name type="scientific">Cylindrobasidium torrendii FP15055 ss-10</name>
    <dbReference type="NCBI Taxonomy" id="1314674"/>
    <lineage>
        <taxon>Eukaryota</taxon>
        <taxon>Fungi</taxon>
        <taxon>Dikarya</taxon>
        <taxon>Basidiomycota</taxon>
        <taxon>Agaricomycotina</taxon>
        <taxon>Agaricomycetes</taxon>
        <taxon>Agaricomycetidae</taxon>
        <taxon>Agaricales</taxon>
        <taxon>Marasmiineae</taxon>
        <taxon>Physalacriaceae</taxon>
        <taxon>Cylindrobasidium</taxon>
    </lineage>
</organism>
<gene>
    <name evidence="2" type="ORF">CYLTODRAFT_411794</name>
</gene>
<evidence type="ECO:0000313" key="3">
    <source>
        <dbReference type="Proteomes" id="UP000054007"/>
    </source>
</evidence>
<dbReference type="GO" id="GO:0004672">
    <property type="term" value="F:protein kinase activity"/>
    <property type="evidence" value="ECO:0007669"/>
    <property type="project" value="InterPro"/>
</dbReference>